<feature type="region of interest" description="Disordered" evidence="1">
    <location>
        <begin position="377"/>
        <end position="403"/>
    </location>
</feature>
<dbReference type="EMBL" id="MU005616">
    <property type="protein sequence ID" value="KAF2677958.1"/>
    <property type="molecule type" value="Genomic_DNA"/>
</dbReference>
<dbReference type="OrthoDB" id="5364171at2759"/>
<name>A0A6G1IIP0_9PLEO</name>
<dbReference type="AlphaFoldDB" id="A0A6G1IIP0"/>
<accession>A0A6G1IIP0</accession>
<dbReference type="Proteomes" id="UP000799291">
    <property type="component" value="Unassembled WGS sequence"/>
</dbReference>
<gene>
    <name evidence="2" type="ORF">K458DRAFT_318196</name>
</gene>
<evidence type="ECO:0000313" key="2">
    <source>
        <dbReference type="EMBL" id="KAF2677958.1"/>
    </source>
</evidence>
<organism evidence="2 3">
    <name type="scientific">Lentithecium fluviatile CBS 122367</name>
    <dbReference type="NCBI Taxonomy" id="1168545"/>
    <lineage>
        <taxon>Eukaryota</taxon>
        <taxon>Fungi</taxon>
        <taxon>Dikarya</taxon>
        <taxon>Ascomycota</taxon>
        <taxon>Pezizomycotina</taxon>
        <taxon>Dothideomycetes</taxon>
        <taxon>Pleosporomycetidae</taxon>
        <taxon>Pleosporales</taxon>
        <taxon>Massarineae</taxon>
        <taxon>Lentitheciaceae</taxon>
        <taxon>Lentithecium</taxon>
    </lineage>
</organism>
<evidence type="ECO:0000313" key="3">
    <source>
        <dbReference type="Proteomes" id="UP000799291"/>
    </source>
</evidence>
<evidence type="ECO:0000256" key="1">
    <source>
        <dbReference type="SAM" id="MobiDB-lite"/>
    </source>
</evidence>
<reference evidence="2" key="1">
    <citation type="journal article" date="2020" name="Stud. Mycol.">
        <title>101 Dothideomycetes genomes: a test case for predicting lifestyles and emergence of pathogens.</title>
        <authorList>
            <person name="Haridas S."/>
            <person name="Albert R."/>
            <person name="Binder M."/>
            <person name="Bloem J."/>
            <person name="Labutti K."/>
            <person name="Salamov A."/>
            <person name="Andreopoulos B."/>
            <person name="Baker S."/>
            <person name="Barry K."/>
            <person name="Bills G."/>
            <person name="Bluhm B."/>
            <person name="Cannon C."/>
            <person name="Castanera R."/>
            <person name="Culley D."/>
            <person name="Daum C."/>
            <person name="Ezra D."/>
            <person name="Gonzalez J."/>
            <person name="Henrissat B."/>
            <person name="Kuo A."/>
            <person name="Liang C."/>
            <person name="Lipzen A."/>
            <person name="Lutzoni F."/>
            <person name="Magnuson J."/>
            <person name="Mondo S."/>
            <person name="Nolan M."/>
            <person name="Ohm R."/>
            <person name="Pangilinan J."/>
            <person name="Park H.-J."/>
            <person name="Ramirez L."/>
            <person name="Alfaro M."/>
            <person name="Sun H."/>
            <person name="Tritt A."/>
            <person name="Yoshinaga Y."/>
            <person name="Zwiers L.-H."/>
            <person name="Turgeon B."/>
            <person name="Goodwin S."/>
            <person name="Spatafora J."/>
            <person name="Crous P."/>
            <person name="Grigoriev I."/>
        </authorList>
    </citation>
    <scope>NUCLEOTIDE SEQUENCE</scope>
    <source>
        <strain evidence="2">CBS 122367</strain>
    </source>
</reference>
<keyword evidence="3" id="KW-1185">Reference proteome</keyword>
<protein>
    <submittedName>
        <fullName evidence="2">Uncharacterized protein</fullName>
    </submittedName>
</protein>
<proteinExistence type="predicted"/>
<sequence>MSRPMSMPDFSALLDASTPLHSRREIPRKKPSISLAAGLIMATTDSPKSLPNTPQQGKVGKIGEEWSHNLFYAYAGTVDGGGRGEGAGRANGWWADYAKSPPYTLTFASASICERWWSLVQREYPESTRTGPQLFILKGDDVQEQIQNNPRFFDLRNKWFYTESTAVIPLQDYKGHLVTAAPGPAPKEEKEEAFNMAALTTALDRMNSMINENSAQIRALSVAQSEGLRRMQEINESNAGQIKALADSQAKLQSIVDQNASHYIALSNSSFKNQEQVKSGVGRANEGWWREVKSALQSNAGQIEALADGQMQLSRTCEGMIRSIESLGHTVGRVSDTMSSALSDTASNGSSFSTVASQILPPPRKLNRKIKGVWYEYDNSPASSPRKSVLDTPPKSPLSNRRV</sequence>